<accession>A0A430UW43</accession>
<dbReference type="InterPro" id="IPR005031">
    <property type="entry name" value="COQ10_START"/>
</dbReference>
<dbReference type="SUPFAM" id="SSF55961">
    <property type="entry name" value="Bet v1-like"/>
    <property type="match status" value="1"/>
</dbReference>
<evidence type="ECO:0000313" key="3">
    <source>
        <dbReference type="Proteomes" id="UP000288073"/>
    </source>
</evidence>
<protein>
    <submittedName>
        <fullName evidence="2">Cyclase</fullName>
    </submittedName>
</protein>
<dbReference type="InterPro" id="IPR023393">
    <property type="entry name" value="START-like_dom_sf"/>
</dbReference>
<dbReference type="Proteomes" id="UP000288073">
    <property type="component" value="Unassembled WGS sequence"/>
</dbReference>
<dbReference type="Gene3D" id="3.30.530.20">
    <property type="match status" value="1"/>
</dbReference>
<comment type="caution">
    <text evidence="2">The sequence shown here is derived from an EMBL/GenBank/DDBJ whole genome shotgun (WGS) entry which is preliminary data.</text>
</comment>
<proteinExistence type="predicted"/>
<evidence type="ECO:0000313" key="2">
    <source>
        <dbReference type="EMBL" id="RTI13437.1"/>
    </source>
</evidence>
<organism evidence="2 3">
    <name type="scientific">Thermus scotoductus</name>
    <dbReference type="NCBI Taxonomy" id="37636"/>
    <lineage>
        <taxon>Bacteria</taxon>
        <taxon>Thermotogati</taxon>
        <taxon>Deinococcota</taxon>
        <taxon>Deinococci</taxon>
        <taxon>Thermales</taxon>
        <taxon>Thermaceae</taxon>
        <taxon>Thermus</taxon>
    </lineage>
</organism>
<dbReference type="EMBL" id="PEMN01000403">
    <property type="protein sequence ID" value="RTI13437.1"/>
    <property type="molecule type" value="Genomic_DNA"/>
</dbReference>
<sequence length="153" mass="17730">MPEVRAERLIKAPAEKVYALAKDLEGLKPYLKEVESLKVLSQEGNRTRSEWVAVAMGKKVRWLEEEEWDDQNLRNRFCSPEGDFDRYEGTWVFLPEGEGTRVVLSLTYELAIPIFGGLLQKLVQKLMQENIESLLKGLEERVLADLTYMRLLE</sequence>
<dbReference type="Pfam" id="PF03364">
    <property type="entry name" value="Polyketide_cyc"/>
    <property type="match status" value="1"/>
</dbReference>
<dbReference type="AlphaFoldDB" id="A0A430UW43"/>
<feature type="domain" description="Coenzyme Q-binding protein COQ10 START" evidence="1">
    <location>
        <begin position="10"/>
        <end position="134"/>
    </location>
</feature>
<evidence type="ECO:0000259" key="1">
    <source>
        <dbReference type="Pfam" id="PF03364"/>
    </source>
</evidence>
<dbReference type="RefSeq" id="WP_126207128.1">
    <property type="nucleotide sequence ID" value="NZ_PEMF01000005.1"/>
</dbReference>
<name>A0A430UW43_THESC</name>
<reference evidence="2 3" key="1">
    <citation type="journal article" date="2019" name="Extremophiles">
        <title>Biogeography of thermophiles and predominance of Thermus scotoductus in domestic water heaters.</title>
        <authorList>
            <person name="Wilpiszeski R.L."/>
            <person name="Zhang Z."/>
            <person name="House C.H."/>
        </authorList>
    </citation>
    <scope>NUCLEOTIDE SEQUENCE [LARGE SCALE GENOMIC DNA]</scope>
    <source>
        <strain evidence="2 3">10_S10</strain>
    </source>
</reference>
<gene>
    <name evidence="2" type="ORF">CSW23_13870</name>
</gene>